<name>A0ABD1KH28_9TELE</name>
<keyword evidence="5" id="KW-1185">Reference proteome</keyword>
<feature type="compositionally biased region" description="Low complexity" evidence="2">
    <location>
        <begin position="196"/>
        <end position="207"/>
    </location>
</feature>
<dbReference type="Pfam" id="PF13873">
    <property type="entry name" value="Myb_DNA-bind_5"/>
    <property type="match status" value="1"/>
</dbReference>
<dbReference type="PANTHER" id="PTHR23098:SF23">
    <property type="entry name" value="MYB-RELATED TRANSCRIPTION FACTOR, PARTNER OF PROFILIN-LIKE ISOFORM X2-RELATED"/>
    <property type="match status" value="1"/>
</dbReference>
<keyword evidence="1" id="KW-0175">Coiled coil</keyword>
<organism evidence="4 5">
    <name type="scientific">Coilia grayii</name>
    <name type="common">Gray's grenadier anchovy</name>
    <dbReference type="NCBI Taxonomy" id="363190"/>
    <lineage>
        <taxon>Eukaryota</taxon>
        <taxon>Metazoa</taxon>
        <taxon>Chordata</taxon>
        <taxon>Craniata</taxon>
        <taxon>Vertebrata</taxon>
        <taxon>Euteleostomi</taxon>
        <taxon>Actinopterygii</taxon>
        <taxon>Neopterygii</taxon>
        <taxon>Teleostei</taxon>
        <taxon>Clupei</taxon>
        <taxon>Clupeiformes</taxon>
        <taxon>Clupeoidei</taxon>
        <taxon>Engraulidae</taxon>
        <taxon>Coilinae</taxon>
        <taxon>Coilia</taxon>
    </lineage>
</organism>
<dbReference type="AlphaFoldDB" id="A0ABD1KH28"/>
<sequence>MSMTSHDVTIKGPQTQRMDRFNKMSKKQRKQSFGPEEINIILDEVARLKAVLFNRFKGRLDSRQKKQAWEGIAAKLAATTGVARTGEEVRKKWQDFSSLAMRKAAAVRRDTTATGGEPTTAVPLTPAEERAVSLLGSTAAVGIEGGVDVHGGRASDAATTLAAGSSPLPTSPQPASPRPASPQRASPGPTSPLPTSPQHASPQQASPQPAPRTCSPTPASATLATLSEQCSCSQDLVQLEREKLEVLKELRDTVKEASARDARFQQELLVVKRAKLELEARRLLLAEQKLARPSLSLPVLWPEPEGVWDILHQWTPPSSFLSFAM</sequence>
<feature type="domain" description="Myb/SANT-like DNA-binding" evidence="3">
    <location>
        <begin position="29"/>
        <end position="104"/>
    </location>
</feature>
<feature type="coiled-coil region" evidence="1">
    <location>
        <begin position="236"/>
        <end position="267"/>
    </location>
</feature>
<feature type="compositionally biased region" description="Pro residues" evidence="2">
    <location>
        <begin position="169"/>
        <end position="180"/>
    </location>
</feature>
<evidence type="ECO:0000256" key="2">
    <source>
        <dbReference type="SAM" id="MobiDB-lite"/>
    </source>
</evidence>
<dbReference type="EMBL" id="JBHFQA010000006">
    <property type="protein sequence ID" value="KAL2098404.1"/>
    <property type="molecule type" value="Genomic_DNA"/>
</dbReference>
<dbReference type="Proteomes" id="UP001591681">
    <property type="component" value="Unassembled WGS sequence"/>
</dbReference>
<reference evidence="4 5" key="1">
    <citation type="submission" date="2024-09" db="EMBL/GenBank/DDBJ databases">
        <title>A chromosome-level genome assembly of Gray's grenadier anchovy, Coilia grayii.</title>
        <authorList>
            <person name="Fu Z."/>
        </authorList>
    </citation>
    <scope>NUCLEOTIDE SEQUENCE [LARGE SCALE GENOMIC DNA]</scope>
    <source>
        <strain evidence="4">G4</strain>
        <tissue evidence="4">Muscle</tissue>
    </source>
</reference>
<proteinExistence type="predicted"/>
<accession>A0ABD1KH28</accession>
<evidence type="ECO:0000256" key="1">
    <source>
        <dbReference type="SAM" id="Coils"/>
    </source>
</evidence>
<dbReference type="PANTHER" id="PTHR23098">
    <property type="entry name" value="AGAP001331-PA-RELATED"/>
    <property type="match status" value="1"/>
</dbReference>
<feature type="region of interest" description="Disordered" evidence="2">
    <location>
        <begin position="161"/>
        <end position="220"/>
    </location>
</feature>
<evidence type="ECO:0000259" key="3">
    <source>
        <dbReference type="Pfam" id="PF13873"/>
    </source>
</evidence>
<evidence type="ECO:0000313" key="5">
    <source>
        <dbReference type="Proteomes" id="UP001591681"/>
    </source>
</evidence>
<gene>
    <name evidence="4" type="ORF">ACEWY4_007611</name>
</gene>
<dbReference type="InterPro" id="IPR028002">
    <property type="entry name" value="Myb_DNA-bind_5"/>
</dbReference>
<comment type="caution">
    <text evidence="4">The sequence shown here is derived from an EMBL/GenBank/DDBJ whole genome shotgun (WGS) entry which is preliminary data.</text>
</comment>
<protein>
    <recommendedName>
        <fullName evidence="3">Myb/SANT-like DNA-binding domain-containing protein</fullName>
    </recommendedName>
</protein>
<feature type="region of interest" description="Disordered" evidence="2">
    <location>
        <begin position="107"/>
        <end position="126"/>
    </location>
</feature>
<evidence type="ECO:0000313" key="4">
    <source>
        <dbReference type="EMBL" id="KAL2098404.1"/>
    </source>
</evidence>